<reference evidence="6 9" key="3">
    <citation type="submission" date="2019-12" db="EMBL/GenBank/DDBJ databases">
        <title>Draft Genome Sequences of Six Type Strains of the Genus Massilia.</title>
        <authorList>
            <person name="Miess H."/>
            <person name="Frediansyah A."/>
            <person name="Goeker M."/>
            <person name="Gross H."/>
        </authorList>
    </citation>
    <scope>NUCLEOTIDE SEQUENCE [LARGE SCALE GENOMIC DNA]</scope>
    <source>
        <strain evidence="6 9">DSM 26639</strain>
    </source>
</reference>
<dbReference type="GO" id="GO:0003677">
    <property type="term" value="F:DNA binding"/>
    <property type="evidence" value="ECO:0007669"/>
    <property type="project" value="UniProtKB-KW"/>
</dbReference>
<dbReference type="Gene3D" id="1.10.10.10">
    <property type="entry name" value="Winged helix-like DNA-binding domain superfamily/Winged helix DNA-binding domain"/>
    <property type="match status" value="1"/>
</dbReference>
<evidence type="ECO:0000313" key="9">
    <source>
        <dbReference type="Proteomes" id="UP000437862"/>
    </source>
</evidence>
<dbReference type="EMBL" id="CP046904">
    <property type="protein sequence ID" value="QGZ42611.1"/>
    <property type="molecule type" value="Genomic_DNA"/>
</dbReference>
<dbReference type="Pfam" id="PF03466">
    <property type="entry name" value="LysR_substrate"/>
    <property type="match status" value="1"/>
</dbReference>
<sequence>MTRTGELRQYHYFLTLAQELHFGRAAALCFITQPALSQQIARLEDSVGVRLFVREQRQVALTPAGEVFRDGVQQLFRLIEDTTRRTRAAGGLPEMKLSIGLVEYAHVPMLPAALKRLRALYPDVKVARHEMDAATQVDALLRGRIDAGIAVIVDDPATLLPHDGTIRAQRLLAAGWQLLVRDDHPLAQATEVALPRLAQERIVMFARDVNPSVYDRVLAACRDAGAALDIVYETSQVQTGVQLAREGLGCMLCTAFAVADALPGMRALPVPALAPLAMHAFWRSREPQPPVLDFLAITAEEARRVEVTRFQR</sequence>
<keyword evidence="3" id="KW-0238">DNA-binding</keyword>
<dbReference type="FunFam" id="1.10.10.10:FF:000001">
    <property type="entry name" value="LysR family transcriptional regulator"/>
    <property type="match status" value="1"/>
</dbReference>
<evidence type="ECO:0000256" key="1">
    <source>
        <dbReference type="ARBA" id="ARBA00009437"/>
    </source>
</evidence>
<dbReference type="OrthoDB" id="8987936at2"/>
<dbReference type="PANTHER" id="PTHR30346:SF17">
    <property type="entry name" value="LYSR FAMILY TRANSCRIPTIONAL REGULATOR"/>
    <property type="match status" value="1"/>
</dbReference>
<gene>
    <name evidence="6" type="ORF">GO485_28630</name>
    <name evidence="7" type="ORF">IP92_04821</name>
</gene>
<dbReference type="AlphaFoldDB" id="A0A562PH51"/>
<accession>A0A562PH51</accession>
<evidence type="ECO:0000313" key="7">
    <source>
        <dbReference type="EMBL" id="TWI43767.1"/>
    </source>
</evidence>
<evidence type="ECO:0000256" key="3">
    <source>
        <dbReference type="ARBA" id="ARBA00023125"/>
    </source>
</evidence>
<dbReference type="SUPFAM" id="SSF46785">
    <property type="entry name" value="Winged helix' DNA-binding domain"/>
    <property type="match status" value="1"/>
</dbReference>
<dbReference type="RefSeq" id="WP_145880050.1">
    <property type="nucleotide sequence ID" value="NZ_CP046904.1"/>
</dbReference>
<protein>
    <submittedName>
        <fullName evidence="7">LysR family transcriptional regulator</fullName>
    </submittedName>
</protein>
<name>A0A562PH51_9BURK</name>
<dbReference type="InterPro" id="IPR000847">
    <property type="entry name" value="LysR_HTH_N"/>
</dbReference>
<dbReference type="PROSITE" id="PS50931">
    <property type="entry name" value="HTH_LYSR"/>
    <property type="match status" value="1"/>
</dbReference>
<dbReference type="SUPFAM" id="SSF53850">
    <property type="entry name" value="Periplasmic binding protein-like II"/>
    <property type="match status" value="1"/>
</dbReference>
<dbReference type="Proteomes" id="UP000437862">
    <property type="component" value="Chromosome"/>
</dbReference>
<evidence type="ECO:0000313" key="6">
    <source>
        <dbReference type="EMBL" id="QGZ42611.1"/>
    </source>
</evidence>
<dbReference type="InterPro" id="IPR005119">
    <property type="entry name" value="LysR_subst-bd"/>
</dbReference>
<organism evidence="7 8">
    <name type="scientific">Pseudoduganella flava</name>
    <dbReference type="NCBI Taxonomy" id="871742"/>
    <lineage>
        <taxon>Bacteria</taxon>
        <taxon>Pseudomonadati</taxon>
        <taxon>Pseudomonadota</taxon>
        <taxon>Betaproteobacteria</taxon>
        <taxon>Burkholderiales</taxon>
        <taxon>Oxalobacteraceae</taxon>
        <taxon>Telluria group</taxon>
        <taxon>Pseudoduganella</taxon>
    </lineage>
</organism>
<evidence type="ECO:0000256" key="2">
    <source>
        <dbReference type="ARBA" id="ARBA00023015"/>
    </source>
</evidence>
<dbReference type="Gene3D" id="3.40.190.10">
    <property type="entry name" value="Periplasmic binding protein-like II"/>
    <property type="match status" value="2"/>
</dbReference>
<dbReference type="EMBL" id="VLKW01000011">
    <property type="protein sequence ID" value="TWI43767.1"/>
    <property type="molecule type" value="Genomic_DNA"/>
</dbReference>
<reference evidence="7" key="2">
    <citation type="submission" date="2019-07" db="EMBL/GenBank/DDBJ databases">
        <authorList>
            <person name="Whitman W."/>
            <person name="Huntemann M."/>
            <person name="Clum A."/>
            <person name="Pillay M."/>
            <person name="Palaniappan K."/>
            <person name="Varghese N."/>
            <person name="Mikhailova N."/>
            <person name="Stamatis D."/>
            <person name="Reddy T."/>
            <person name="Daum C."/>
            <person name="Shapiro N."/>
            <person name="Ivanova N."/>
            <person name="Kyrpides N."/>
            <person name="Woyke T."/>
        </authorList>
    </citation>
    <scope>NUCLEOTIDE SEQUENCE</scope>
    <source>
        <strain evidence="7">CGMCC 1.10685</strain>
    </source>
</reference>
<dbReference type="PRINTS" id="PR00039">
    <property type="entry name" value="HTHLYSR"/>
</dbReference>
<dbReference type="PANTHER" id="PTHR30346">
    <property type="entry name" value="TRANSCRIPTIONAL DUAL REGULATOR HCAR-RELATED"/>
    <property type="match status" value="1"/>
</dbReference>
<dbReference type="CDD" id="cd08414">
    <property type="entry name" value="PBP2_LTTR_aromatics_like"/>
    <property type="match status" value="1"/>
</dbReference>
<dbReference type="Proteomes" id="UP000315112">
    <property type="component" value="Unassembled WGS sequence"/>
</dbReference>
<dbReference type="GO" id="GO:0032993">
    <property type="term" value="C:protein-DNA complex"/>
    <property type="evidence" value="ECO:0007669"/>
    <property type="project" value="TreeGrafter"/>
</dbReference>
<evidence type="ECO:0000256" key="4">
    <source>
        <dbReference type="ARBA" id="ARBA00023163"/>
    </source>
</evidence>
<comment type="similarity">
    <text evidence="1">Belongs to the LysR transcriptional regulatory family.</text>
</comment>
<feature type="domain" description="HTH lysR-type" evidence="5">
    <location>
        <begin position="1"/>
        <end position="62"/>
    </location>
</feature>
<proteinExistence type="inferred from homology"/>
<evidence type="ECO:0000313" key="8">
    <source>
        <dbReference type="Proteomes" id="UP000315112"/>
    </source>
</evidence>
<dbReference type="InterPro" id="IPR036390">
    <property type="entry name" value="WH_DNA-bd_sf"/>
</dbReference>
<dbReference type="InterPro" id="IPR036388">
    <property type="entry name" value="WH-like_DNA-bd_sf"/>
</dbReference>
<evidence type="ECO:0000259" key="5">
    <source>
        <dbReference type="PROSITE" id="PS50931"/>
    </source>
</evidence>
<dbReference type="GO" id="GO:0003700">
    <property type="term" value="F:DNA-binding transcription factor activity"/>
    <property type="evidence" value="ECO:0007669"/>
    <property type="project" value="InterPro"/>
</dbReference>
<keyword evidence="2" id="KW-0805">Transcription regulation</keyword>
<dbReference type="Pfam" id="PF00126">
    <property type="entry name" value="HTH_1"/>
    <property type="match status" value="1"/>
</dbReference>
<keyword evidence="9" id="KW-1185">Reference proteome</keyword>
<reference evidence="7 8" key="1">
    <citation type="journal article" date="2015" name="Stand. Genomic Sci.">
        <title>Genomic Encyclopedia of Bacterial and Archaeal Type Strains, Phase III: the genomes of soil and plant-associated and newly described type strains.</title>
        <authorList>
            <person name="Whitman W.B."/>
            <person name="Woyke T."/>
            <person name="Klenk H.P."/>
            <person name="Zhou Y."/>
            <person name="Lilburn T.G."/>
            <person name="Beck B.J."/>
            <person name="De Vos P."/>
            <person name="Vandamme P."/>
            <person name="Eisen J.A."/>
            <person name="Garrity G."/>
            <person name="Hugenholtz P."/>
            <person name="Kyrpides N.C."/>
        </authorList>
    </citation>
    <scope>NUCLEOTIDE SEQUENCE [LARGE SCALE GENOMIC DNA]</scope>
    <source>
        <strain evidence="7 8">CGMCC 1.10685</strain>
    </source>
</reference>
<keyword evidence="4" id="KW-0804">Transcription</keyword>